<gene>
    <name evidence="2" type="ORF">CKAH01_15994</name>
</gene>
<reference evidence="2" key="1">
    <citation type="submission" date="2023-02" db="EMBL/GenBank/DDBJ databases">
        <title>Colletotrichum kahawae CIFC_Que2 genome sequencing and assembly.</title>
        <authorList>
            <person name="Baroncelli R."/>
        </authorList>
    </citation>
    <scope>NUCLEOTIDE SEQUENCE</scope>
    <source>
        <strain evidence="2">CIFC_Que2</strain>
    </source>
</reference>
<proteinExistence type="predicted"/>
<comment type="caution">
    <text evidence="2">The sequence shown here is derived from an EMBL/GenBank/DDBJ whole genome shotgun (WGS) entry which is preliminary data.</text>
</comment>
<protein>
    <submittedName>
        <fullName evidence="2">Siderophore iron transporter mirb</fullName>
    </submittedName>
</protein>
<feature type="compositionally biased region" description="Basic and acidic residues" evidence="1">
    <location>
        <begin position="78"/>
        <end position="88"/>
    </location>
</feature>
<feature type="compositionally biased region" description="Basic and acidic residues" evidence="1">
    <location>
        <begin position="51"/>
        <end position="65"/>
    </location>
</feature>
<dbReference type="Proteomes" id="UP001281614">
    <property type="component" value="Unassembled WGS sequence"/>
</dbReference>
<name>A0AAD9YFS6_COLKA</name>
<feature type="region of interest" description="Disordered" evidence="1">
    <location>
        <begin position="1"/>
        <end position="88"/>
    </location>
</feature>
<accession>A0AAD9YFS6</accession>
<evidence type="ECO:0000313" key="3">
    <source>
        <dbReference type="Proteomes" id="UP001281614"/>
    </source>
</evidence>
<organism evidence="2 3">
    <name type="scientific">Colletotrichum kahawae</name>
    <name type="common">Coffee berry disease fungus</name>
    <dbReference type="NCBI Taxonomy" id="34407"/>
    <lineage>
        <taxon>Eukaryota</taxon>
        <taxon>Fungi</taxon>
        <taxon>Dikarya</taxon>
        <taxon>Ascomycota</taxon>
        <taxon>Pezizomycotina</taxon>
        <taxon>Sordariomycetes</taxon>
        <taxon>Hypocreomycetidae</taxon>
        <taxon>Glomerellales</taxon>
        <taxon>Glomerellaceae</taxon>
        <taxon>Colletotrichum</taxon>
        <taxon>Colletotrichum gloeosporioides species complex</taxon>
    </lineage>
</organism>
<evidence type="ECO:0000313" key="2">
    <source>
        <dbReference type="EMBL" id="KAK2763530.1"/>
    </source>
</evidence>
<sequence>MWSSHPSCGPSLGIPGLAHSSGLWPQDNMASRNEAASSPEIAPERPVPAPIDDKDPEIVDEKPSSEIDPNTGGLAGVEKIEALERRRS</sequence>
<dbReference type="AlphaFoldDB" id="A0AAD9YFS6"/>
<dbReference type="EMBL" id="VYYT01000145">
    <property type="protein sequence ID" value="KAK2763530.1"/>
    <property type="molecule type" value="Genomic_DNA"/>
</dbReference>
<keyword evidence="3" id="KW-1185">Reference proteome</keyword>
<evidence type="ECO:0000256" key="1">
    <source>
        <dbReference type="SAM" id="MobiDB-lite"/>
    </source>
</evidence>